<reference evidence="3 4" key="1">
    <citation type="submission" date="2017-09" db="EMBL/GenBank/DDBJ databases">
        <title>Comparative genomics of rhizobia isolated from Phaseolus vulgaris in China.</title>
        <authorList>
            <person name="Tong W."/>
        </authorList>
    </citation>
    <scope>NUCLEOTIDE SEQUENCE [LARGE SCALE GENOMIC DNA]</scope>
    <source>
        <strain evidence="3 4">FH14</strain>
    </source>
</reference>
<dbReference type="EMBL" id="JAVLSF010000005">
    <property type="protein sequence ID" value="MDR9773313.1"/>
    <property type="molecule type" value="Genomic_DNA"/>
</dbReference>
<evidence type="ECO:0000256" key="1">
    <source>
        <dbReference type="SAM" id="SignalP"/>
    </source>
</evidence>
<accession>A0A2A6KE46</accession>
<gene>
    <name evidence="3" type="ORF">CO674_14960</name>
    <name evidence="2" type="ORF">RJJ65_11685</name>
</gene>
<reference evidence="2" key="2">
    <citation type="submission" date="2023-04" db="EMBL/GenBank/DDBJ databases">
        <title>Genomic characterization of faba bean (Vicia faba) microsymbionts in Mexican soils.</title>
        <authorList>
            <person name="Rivera Orduna F.N."/>
            <person name="Guevara-Luna J."/>
            <person name="Yan J."/>
            <person name="Arroyo-Herrera I."/>
            <person name="Li Y."/>
            <person name="Vasquez-Murrieta M.S."/>
            <person name="Wang E.T."/>
        </authorList>
    </citation>
    <scope>NUCLEOTIDE SEQUENCE</scope>
    <source>
        <strain evidence="2">CH26</strain>
    </source>
</reference>
<dbReference type="RefSeq" id="WP_097534597.1">
    <property type="nucleotide sequence ID" value="NZ_JAVLSD010000003.1"/>
</dbReference>
<feature type="chain" id="PRO_5043154266" evidence="1">
    <location>
        <begin position="23"/>
        <end position="118"/>
    </location>
</feature>
<evidence type="ECO:0000313" key="2">
    <source>
        <dbReference type="EMBL" id="MDR9773313.1"/>
    </source>
</evidence>
<evidence type="ECO:0000313" key="3">
    <source>
        <dbReference type="EMBL" id="PDT22791.1"/>
    </source>
</evidence>
<dbReference type="Proteomes" id="UP001268610">
    <property type="component" value="Unassembled WGS sequence"/>
</dbReference>
<dbReference type="AlphaFoldDB" id="A0A2A6KE46"/>
<evidence type="ECO:0000313" key="4">
    <source>
        <dbReference type="Proteomes" id="UP000219914"/>
    </source>
</evidence>
<dbReference type="Proteomes" id="UP000219914">
    <property type="component" value="Unassembled WGS sequence"/>
</dbReference>
<protein>
    <submittedName>
        <fullName evidence="2">Uncharacterized protein</fullName>
    </submittedName>
</protein>
<keyword evidence="1" id="KW-0732">Signal</keyword>
<dbReference type="EMBL" id="NWSY01000010">
    <property type="protein sequence ID" value="PDT22791.1"/>
    <property type="molecule type" value="Genomic_DNA"/>
</dbReference>
<feature type="signal peptide" evidence="1">
    <location>
        <begin position="1"/>
        <end position="22"/>
    </location>
</feature>
<organism evidence="2 5">
    <name type="scientific">Rhizobium hidalgonense</name>
    <dbReference type="NCBI Taxonomy" id="1538159"/>
    <lineage>
        <taxon>Bacteria</taxon>
        <taxon>Pseudomonadati</taxon>
        <taxon>Pseudomonadota</taxon>
        <taxon>Alphaproteobacteria</taxon>
        <taxon>Hyphomicrobiales</taxon>
        <taxon>Rhizobiaceae</taxon>
        <taxon>Rhizobium/Agrobacterium group</taxon>
        <taxon>Rhizobium</taxon>
    </lineage>
</organism>
<proteinExistence type="predicted"/>
<comment type="caution">
    <text evidence="2">The sequence shown here is derived from an EMBL/GenBank/DDBJ whole genome shotgun (WGS) entry which is preliminary data.</text>
</comment>
<name>A0A2A6KE46_9HYPH</name>
<sequence>MLRSILVTAGLLACALCLTSWSIETDRSTEYKHGLLEIREEARHFIERENAKGQQQWKVLEPNAKVLVPPCAVPLRTQWTPKSLGRSKPSVTVICAAAVPNAVMSDWDVAVPVQQKSN</sequence>
<evidence type="ECO:0000313" key="5">
    <source>
        <dbReference type="Proteomes" id="UP001268610"/>
    </source>
</evidence>
<keyword evidence="4" id="KW-1185">Reference proteome</keyword>